<evidence type="ECO:0000256" key="8">
    <source>
        <dbReference type="ARBA" id="ARBA00023163"/>
    </source>
</evidence>
<evidence type="ECO:0000256" key="12">
    <source>
        <dbReference type="RuleBase" id="RU004334"/>
    </source>
</evidence>
<evidence type="ECO:0000256" key="11">
    <source>
        <dbReference type="ARBA" id="ARBA00037512"/>
    </source>
</evidence>
<name>A0A2A2L332_9BILA</name>
<evidence type="ECO:0000256" key="10">
    <source>
        <dbReference type="ARBA" id="ARBA00023242"/>
    </source>
</evidence>
<dbReference type="InterPro" id="IPR035500">
    <property type="entry name" value="NHR-like_dom_sf"/>
</dbReference>
<evidence type="ECO:0000256" key="9">
    <source>
        <dbReference type="ARBA" id="ARBA00023170"/>
    </source>
</evidence>
<proteinExistence type="inferred from homology"/>
<dbReference type="PANTHER" id="PTHR47519:SF4">
    <property type="entry name" value="NUCLEAR HORMONE RECEPTOR FAMILY"/>
    <property type="match status" value="1"/>
</dbReference>
<dbReference type="STRING" id="2018661.A0A2A2L332"/>
<dbReference type="InterPro" id="IPR052496">
    <property type="entry name" value="Orphan_Nuclear_Rcpt"/>
</dbReference>
<dbReference type="InterPro" id="IPR013088">
    <property type="entry name" value="Znf_NHR/GATA"/>
</dbReference>
<keyword evidence="9 12" id="KW-0675">Receptor</keyword>
<feature type="domain" description="Nuclear receptor" evidence="14">
    <location>
        <begin position="32"/>
        <end position="107"/>
    </location>
</feature>
<keyword evidence="4 12" id="KW-0863">Zinc-finger</keyword>
<feature type="compositionally biased region" description="Polar residues" evidence="13">
    <location>
        <begin position="456"/>
        <end position="481"/>
    </location>
</feature>
<dbReference type="AlphaFoldDB" id="A0A2A2L332"/>
<keyword evidence="7 12" id="KW-0238">DNA-binding</keyword>
<dbReference type="PROSITE" id="PS51843">
    <property type="entry name" value="NR_LBD"/>
    <property type="match status" value="1"/>
</dbReference>
<dbReference type="EMBL" id="LIAE01007252">
    <property type="protein sequence ID" value="PAV80535.1"/>
    <property type="molecule type" value="Genomic_DNA"/>
</dbReference>
<reference evidence="16 17" key="1">
    <citation type="journal article" date="2017" name="Curr. Biol.">
        <title>Genome architecture and evolution of a unichromosomal asexual nematode.</title>
        <authorList>
            <person name="Fradin H."/>
            <person name="Zegar C."/>
            <person name="Gutwein M."/>
            <person name="Lucas J."/>
            <person name="Kovtun M."/>
            <person name="Corcoran D."/>
            <person name="Baugh L.R."/>
            <person name="Kiontke K."/>
            <person name="Gunsalus K."/>
            <person name="Fitch D.H."/>
            <person name="Piano F."/>
        </authorList>
    </citation>
    <scope>NUCLEOTIDE SEQUENCE [LARGE SCALE GENOMIC DNA]</scope>
    <source>
        <strain evidence="16">PF1309</strain>
    </source>
</reference>
<comment type="subcellular location">
    <subcellularLocation>
        <location evidence="1 12">Nucleus</location>
    </subcellularLocation>
</comment>
<dbReference type="SUPFAM" id="SSF48508">
    <property type="entry name" value="Nuclear receptor ligand-binding domain"/>
    <property type="match status" value="1"/>
</dbReference>
<sequence length="711" mass="80533">MSVSEQSNAEINLIRKNSINGMKPSKSTEFSNEQCRVCGDGNAKMHYGVITCFGCKGFFRRTLKRPAEYSCRHNGTCVVDRHERNSCRYCRFQKCLMVGMDPKAVRPDRDATGRHYQGRQRRSKLSADDEGEIDSEWTRKLPVDMRTTLMQLLNVDLIVSAGDGTADPKTVYPLPHTSIRHLLEDPSLLDGKRSEMRYDSYREVDVDILPIIAHRCLIAMIDWADHLFDMMDLQNLDDKAAMVKAGFAPLTVFSFCSNTARTTKQPDIISLNTFGFLKRETCRNWSEPYHFANRLADRCLDDLIEPLRKMALKDEEVTLLKAIVILNPHRKQYSQEASEAIADLRDRVQETLYHVVRETHPKEVASSRFGNLLLFVPSVMMLGNVMMENLTFVDSFGSMTDRLMHDLLQEDFVVDQCKQEVTLVRRLSEPRMLRSSPSSSVESLHSHSSNSSVSSYPQQMQPNLENGQPQGQLPYNLSSNSLPGTVSQFDLSLNSAASMPNLEMQDCDPDYNVTLTPDMFSDMRQAMSQQHQQQMDTGDEYKHAPNGAPNLAPRRDSMPASPTDTPMFYISTVESTKHKFTVTTQFNYPNQQQGAPNGAIMASCTNGGSNGSQNQPEFTHGHMSAPQMNGQTAHMGQAQMGHHQMGQPHMNPQVNQQMQMQQQQQQQQQPLCKTNSLPAQYYQQMPPNTQPMPYPPNGVQQMEYENSEYYG</sequence>
<dbReference type="SMART" id="SM00399">
    <property type="entry name" value="ZnF_C4"/>
    <property type="match status" value="1"/>
</dbReference>
<feature type="region of interest" description="Disordered" evidence="13">
    <location>
        <begin position="642"/>
        <end position="672"/>
    </location>
</feature>
<evidence type="ECO:0008006" key="18">
    <source>
        <dbReference type="Google" id="ProtNLM"/>
    </source>
</evidence>
<keyword evidence="6 12" id="KW-0805">Transcription regulation</keyword>
<evidence type="ECO:0000256" key="5">
    <source>
        <dbReference type="ARBA" id="ARBA00022833"/>
    </source>
</evidence>
<dbReference type="SUPFAM" id="SSF57716">
    <property type="entry name" value="Glucocorticoid receptor-like (DNA-binding domain)"/>
    <property type="match status" value="1"/>
</dbReference>
<feature type="compositionally biased region" description="Low complexity" evidence="13">
    <location>
        <begin position="433"/>
        <end position="455"/>
    </location>
</feature>
<evidence type="ECO:0000256" key="3">
    <source>
        <dbReference type="ARBA" id="ARBA00022723"/>
    </source>
</evidence>
<feature type="region of interest" description="Disordered" evidence="13">
    <location>
        <begin position="430"/>
        <end position="481"/>
    </location>
</feature>
<dbReference type="PROSITE" id="PS51030">
    <property type="entry name" value="NUCLEAR_REC_DBD_2"/>
    <property type="match status" value="1"/>
</dbReference>
<feature type="domain" description="NR LBD" evidence="15">
    <location>
        <begin position="174"/>
        <end position="412"/>
    </location>
</feature>
<keyword evidence="3 12" id="KW-0479">Metal-binding</keyword>
<evidence type="ECO:0000256" key="7">
    <source>
        <dbReference type="ARBA" id="ARBA00023125"/>
    </source>
</evidence>
<dbReference type="Gene3D" id="3.30.50.10">
    <property type="entry name" value="Erythroid Transcription Factor GATA-1, subunit A"/>
    <property type="match status" value="1"/>
</dbReference>
<dbReference type="GO" id="GO:0005634">
    <property type="term" value="C:nucleus"/>
    <property type="evidence" value="ECO:0007669"/>
    <property type="project" value="UniProtKB-SubCell"/>
</dbReference>
<keyword evidence="8 12" id="KW-0804">Transcription</keyword>
<keyword evidence="10 12" id="KW-0539">Nucleus</keyword>
<protein>
    <recommendedName>
        <fullName evidence="18">Nuclear receptor domain-containing protein</fullName>
    </recommendedName>
</protein>
<keyword evidence="17" id="KW-1185">Reference proteome</keyword>
<dbReference type="PROSITE" id="PS00031">
    <property type="entry name" value="NUCLEAR_REC_DBD_1"/>
    <property type="match status" value="1"/>
</dbReference>
<dbReference type="CDD" id="cd06960">
    <property type="entry name" value="NR_DBD_HNF4A"/>
    <property type="match status" value="1"/>
</dbReference>
<dbReference type="PANTHER" id="PTHR47519">
    <property type="entry name" value="NUCLEAR HORMONE RECEPTOR FAMILY MEMBER NHR-31-RELATED"/>
    <property type="match status" value="1"/>
</dbReference>
<comment type="caution">
    <text evidence="16">The sequence shown here is derived from an EMBL/GenBank/DDBJ whole genome shotgun (WGS) entry which is preliminary data.</text>
</comment>
<evidence type="ECO:0000256" key="6">
    <source>
        <dbReference type="ARBA" id="ARBA00023015"/>
    </source>
</evidence>
<dbReference type="InterPro" id="IPR000536">
    <property type="entry name" value="Nucl_hrmn_rcpt_lig-bd"/>
</dbReference>
<dbReference type="GO" id="GO:0003700">
    <property type="term" value="F:DNA-binding transcription factor activity"/>
    <property type="evidence" value="ECO:0007669"/>
    <property type="project" value="InterPro"/>
</dbReference>
<evidence type="ECO:0000259" key="14">
    <source>
        <dbReference type="PROSITE" id="PS51030"/>
    </source>
</evidence>
<evidence type="ECO:0000256" key="2">
    <source>
        <dbReference type="ARBA" id="ARBA00005993"/>
    </source>
</evidence>
<dbReference type="InterPro" id="IPR001723">
    <property type="entry name" value="Nuclear_hrmn_rcpt"/>
</dbReference>
<dbReference type="GO" id="GO:0000978">
    <property type="term" value="F:RNA polymerase II cis-regulatory region sequence-specific DNA binding"/>
    <property type="evidence" value="ECO:0007669"/>
    <property type="project" value="InterPro"/>
</dbReference>
<gene>
    <name evidence="16" type="ORF">WR25_11388</name>
</gene>
<dbReference type="SMART" id="SM00430">
    <property type="entry name" value="HOLI"/>
    <property type="match status" value="1"/>
</dbReference>
<dbReference type="PRINTS" id="PR00047">
    <property type="entry name" value="STROIDFINGER"/>
</dbReference>
<evidence type="ECO:0000313" key="16">
    <source>
        <dbReference type="EMBL" id="PAV80535.1"/>
    </source>
</evidence>
<evidence type="ECO:0000256" key="1">
    <source>
        <dbReference type="ARBA" id="ARBA00004123"/>
    </source>
</evidence>
<dbReference type="Pfam" id="PF00104">
    <property type="entry name" value="Hormone_recep"/>
    <property type="match status" value="1"/>
</dbReference>
<evidence type="ECO:0000313" key="17">
    <source>
        <dbReference type="Proteomes" id="UP000218231"/>
    </source>
</evidence>
<dbReference type="Gene3D" id="1.10.565.10">
    <property type="entry name" value="Retinoid X Receptor"/>
    <property type="match status" value="1"/>
</dbReference>
<comment type="function">
    <text evidence="11">Orphan nuclear receptor.</text>
</comment>
<keyword evidence="5 12" id="KW-0862">Zinc</keyword>
<organism evidence="16 17">
    <name type="scientific">Diploscapter pachys</name>
    <dbReference type="NCBI Taxonomy" id="2018661"/>
    <lineage>
        <taxon>Eukaryota</taxon>
        <taxon>Metazoa</taxon>
        <taxon>Ecdysozoa</taxon>
        <taxon>Nematoda</taxon>
        <taxon>Chromadorea</taxon>
        <taxon>Rhabditida</taxon>
        <taxon>Rhabditina</taxon>
        <taxon>Rhabditomorpha</taxon>
        <taxon>Rhabditoidea</taxon>
        <taxon>Rhabditidae</taxon>
        <taxon>Diploscapter</taxon>
    </lineage>
</organism>
<comment type="similarity">
    <text evidence="2 12">Belongs to the nuclear hormone receptor family.</text>
</comment>
<feature type="compositionally biased region" description="Low complexity" evidence="13">
    <location>
        <begin position="642"/>
        <end position="669"/>
    </location>
</feature>
<dbReference type="InterPro" id="IPR001628">
    <property type="entry name" value="Znf_hrmn_rcpt"/>
</dbReference>
<feature type="region of interest" description="Disordered" evidence="13">
    <location>
        <begin position="535"/>
        <end position="562"/>
    </location>
</feature>
<accession>A0A2A2L332</accession>
<dbReference type="GO" id="GO:0008270">
    <property type="term" value="F:zinc ion binding"/>
    <property type="evidence" value="ECO:0007669"/>
    <property type="project" value="UniProtKB-KW"/>
</dbReference>
<dbReference type="CDD" id="cd06157">
    <property type="entry name" value="NR_LBD"/>
    <property type="match status" value="1"/>
</dbReference>
<dbReference type="PRINTS" id="PR00398">
    <property type="entry name" value="STRDHORMONER"/>
</dbReference>
<feature type="region of interest" description="Disordered" evidence="13">
    <location>
        <begin position="106"/>
        <end position="130"/>
    </location>
</feature>
<evidence type="ECO:0000256" key="13">
    <source>
        <dbReference type="SAM" id="MobiDB-lite"/>
    </source>
</evidence>
<dbReference type="Pfam" id="PF00105">
    <property type="entry name" value="zf-C4"/>
    <property type="match status" value="1"/>
</dbReference>
<evidence type="ECO:0000256" key="4">
    <source>
        <dbReference type="ARBA" id="ARBA00022771"/>
    </source>
</evidence>
<dbReference type="Proteomes" id="UP000218231">
    <property type="component" value="Unassembled WGS sequence"/>
</dbReference>
<dbReference type="InterPro" id="IPR049636">
    <property type="entry name" value="HNF4-like_DBD"/>
</dbReference>
<evidence type="ECO:0000259" key="15">
    <source>
        <dbReference type="PROSITE" id="PS51843"/>
    </source>
</evidence>
<dbReference type="OrthoDB" id="5854198at2759"/>
<dbReference type="FunFam" id="3.30.50.10:FF:000030">
    <property type="entry name" value="Nuclear Hormone Receptor family"/>
    <property type="match status" value="1"/>
</dbReference>
<feature type="region of interest" description="Disordered" evidence="13">
    <location>
        <begin position="681"/>
        <end position="700"/>
    </location>
</feature>